<dbReference type="AlphaFoldDB" id="A0A9W9WUK8"/>
<name>A0A9W9WUK8_9EURO</name>
<comment type="caution">
    <text evidence="1">The sequence shown here is derived from an EMBL/GenBank/DDBJ whole genome shotgun (WGS) entry which is preliminary data.</text>
</comment>
<evidence type="ECO:0000313" key="2">
    <source>
        <dbReference type="Proteomes" id="UP001148312"/>
    </source>
</evidence>
<dbReference type="EMBL" id="JAPWDQ010000011">
    <property type="protein sequence ID" value="KAJ5475568.1"/>
    <property type="molecule type" value="Genomic_DNA"/>
</dbReference>
<sequence length="93" mass="10245">MQVAEILSDITSLRACGHTEALALVTVASEDTRAERNQSVTAGHQDSKLGALQRAKELVSLHYEVKSRHANGEVDHELQQAREAVERVLREVS</sequence>
<proteinExistence type="predicted"/>
<reference evidence="1" key="1">
    <citation type="submission" date="2022-12" db="EMBL/GenBank/DDBJ databases">
        <authorList>
            <person name="Petersen C."/>
        </authorList>
    </citation>
    <scope>NUCLEOTIDE SEQUENCE</scope>
    <source>
        <strain evidence="1">IBT 30728</strain>
    </source>
</reference>
<protein>
    <submittedName>
        <fullName evidence="1">Uncharacterized protein</fullName>
    </submittedName>
</protein>
<dbReference type="GeneID" id="81627705"/>
<dbReference type="Proteomes" id="UP001148312">
    <property type="component" value="Unassembled WGS sequence"/>
</dbReference>
<keyword evidence="2" id="KW-1185">Reference proteome</keyword>
<reference evidence="1" key="2">
    <citation type="journal article" date="2023" name="IMA Fungus">
        <title>Comparative genomic study of the Penicillium genus elucidates a diverse pangenome and 15 lateral gene transfer events.</title>
        <authorList>
            <person name="Petersen C."/>
            <person name="Sorensen T."/>
            <person name="Nielsen M.R."/>
            <person name="Sondergaard T.E."/>
            <person name="Sorensen J.L."/>
            <person name="Fitzpatrick D.A."/>
            <person name="Frisvad J.C."/>
            <person name="Nielsen K.L."/>
        </authorList>
    </citation>
    <scope>NUCLEOTIDE SEQUENCE</scope>
    <source>
        <strain evidence="1">IBT 30728</strain>
    </source>
</reference>
<evidence type="ECO:0000313" key="1">
    <source>
        <dbReference type="EMBL" id="KAJ5475568.1"/>
    </source>
</evidence>
<dbReference type="RefSeq" id="XP_056787321.1">
    <property type="nucleotide sequence ID" value="XM_056937456.1"/>
</dbReference>
<gene>
    <name evidence="1" type="ORF">N7539_007855</name>
</gene>
<accession>A0A9W9WUK8</accession>
<organism evidence="1 2">
    <name type="scientific">Penicillium diatomitis</name>
    <dbReference type="NCBI Taxonomy" id="2819901"/>
    <lineage>
        <taxon>Eukaryota</taxon>
        <taxon>Fungi</taxon>
        <taxon>Dikarya</taxon>
        <taxon>Ascomycota</taxon>
        <taxon>Pezizomycotina</taxon>
        <taxon>Eurotiomycetes</taxon>
        <taxon>Eurotiomycetidae</taxon>
        <taxon>Eurotiales</taxon>
        <taxon>Aspergillaceae</taxon>
        <taxon>Penicillium</taxon>
    </lineage>
</organism>